<dbReference type="FunFam" id="3.40.50.2000:FF:000203">
    <property type="entry name" value="UDP-glucuronosyltransferase"/>
    <property type="match status" value="3"/>
</dbReference>
<keyword evidence="9" id="KW-0732">Signal</keyword>
<proteinExistence type="inferred from homology"/>
<dbReference type="GO" id="GO:0016020">
    <property type="term" value="C:membrane"/>
    <property type="evidence" value="ECO:0007669"/>
    <property type="project" value="UniProtKB-SubCell"/>
</dbReference>
<dbReference type="SUPFAM" id="SSF53756">
    <property type="entry name" value="UDP-Glycosyltransferase/glycogen phosphorylase"/>
    <property type="match status" value="3"/>
</dbReference>
<evidence type="ECO:0000313" key="10">
    <source>
        <dbReference type="EMBL" id="KAG9352052.1"/>
    </source>
</evidence>
<feature type="transmembrane region" description="Helical" evidence="8">
    <location>
        <begin position="1560"/>
        <end position="1580"/>
    </location>
</feature>
<evidence type="ECO:0000256" key="9">
    <source>
        <dbReference type="SAM" id="SignalP"/>
    </source>
</evidence>
<dbReference type="Gene3D" id="3.40.50.2000">
    <property type="entry name" value="Glycogen Phosphorylase B"/>
    <property type="match status" value="5"/>
</dbReference>
<gene>
    <name evidence="10" type="ORF">JZ751_020465</name>
</gene>
<dbReference type="PROSITE" id="PS00375">
    <property type="entry name" value="UDPGT"/>
    <property type="match status" value="1"/>
</dbReference>
<protein>
    <recommendedName>
        <fullName evidence="12">UDP-glycosyltransferases domain-containing protein</fullName>
    </recommendedName>
</protein>
<evidence type="ECO:0000256" key="1">
    <source>
        <dbReference type="ARBA" id="ARBA00004370"/>
    </source>
</evidence>
<keyword evidence="11" id="KW-1185">Reference proteome</keyword>
<evidence type="ECO:0000256" key="3">
    <source>
        <dbReference type="ARBA" id="ARBA00022676"/>
    </source>
</evidence>
<keyword evidence="3" id="KW-0328">Glycosyltransferase</keyword>
<reference evidence="10" key="1">
    <citation type="thesis" date="2021" institute="BYU ScholarsArchive" country="Provo, UT, USA">
        <title>Applications of and Algorithms for Genome Assembly and Genomic Analyses with an Emphasis on Marine Teleosts.</title>
        <authorList>
            <person name="Pickett B.D."/>
        </authorList>
    </citation>
    <scope>NUCLEOTIDE SEQUENCE</scope>
    <source>
        <strain evidence="10">HI-2016</strain>
    </source>
</reference>
<keyword evidence="7 8" id="KW-0472">Membrane</keyword>
<dbReference type="OrthoDB" id="5835829at2759"/>
<keyword evidence="6 8" id="KW-1133">Transmembrane helix</keyword>
<comment type="subcellular location">
    <subcellularLocation>
        <location evidence="1">Membrane</location>
    </subcellularLocation>
</comment>
<dbReference type="InterPro" id="IPR035595">
    <property type="entry name" value="UDP_glycos_trans_CS"/>
</dbReference>
<dbReference type="GO" id="GO:0008194">
    <property type="term" value="F:UDP-glycosyltransferase activity"/>
    <property type="evidence" value="ECO:0007669"/>
    <property type="project" value="InterPro"/>
</dbReference>
<feature type="transmembrane region" description="Helical" evidence="8">
    <location>
        <begin position="497"/>
        <end position="516"/>
    </location>
</feature>
<name>A0A8T2PMU0_9TELE</name>
<feature type="transmembrane region" description="Helical" evidence="8">
    <location>
        <begin position="1022"/>
        <end position="1045"/>
    </location>
</feature>
<evidence type="ECO:0000256" key="5">
    <source>
        <dbReference type="ARBA" id="ARBA00022692"/>
    </source>
</evidence>
<evidence type="ECO:0000256" key="7">
    <source>
        <dbReference type="ARBA" id="ARBA00023136"/>
    </source>
</evidence>
<dbReference type="Proteomes" id="UP000824540">
    <property type="component" value="Unassembled WGS sequence"/>
</dbReference>
<keyword evidence="4" id="KW-0808">Transferase</keyword>
<accession>A0A8T2PMU0</accession>
<feature type="signal peptide" evidence="9">
    <location>
        <begin position="1"/>
        <end position="27"/>
    </location>
</feature>
<feature type="non-terminal residue" evidence="10">
    <location>
        <position position="1"/>
    </location>
</feature>
<dbReference type="InterPro" id="IPR050271">
    <property type="entry name" value="UDP-glycosyltransferase"/>
</dbReference>
<evidence type="ECO:0000256" key="8">
    <source>
        <dbReference type="SAM" id="Phobius"/>
    </source>
</evidence>
<organism evidence="10 11">
    <name type="scientific">Albula glossodonta</name>
    <name type="common">roundjaw bonefish</name>
    <dbReference type="NCBI Taxonomy" id="121402"/>
    <lineage>
        <taxon>Eukaryota</taxon>
        <taxon>Metazoa</taxon>
        <taxon>Chordata</taxon>
        <taxon>Craniata</taxon>
        <taxon>Vertebrata</taxon>
        <taxon>Euteleostomi</taxon>
        <taxon>Actinopterygii</taxon>
        <taxon>Neopterygii</taxon>
        <taxon>Teleostei</taxon>
        <taxon>Albuliformes</taxon>
        <taxon>Albulidae</taxon>
        <taxon>Albula</taxon>
    </lineage>
</organism>
<dbReference type="InterPro" id="IPR002213">
    <property type="entry name" value="UDP_glucos_trans"/>
</dbReference>
<feature type="transmembrane region" description="Helical" evidence="8">
    <location>
        <begin position="537"/>
        <end position="560"/>
    </location>
</feature>
<evidence type="ECO:0000256" key="4">
    <source>
        <dbReference type="ARBA" id="ARBA00022679"/>
    </source>
</evidence>
<evidence type="ECO:0008006" key="12">
    <source>
        <dbReference type="Google" id="ProtNLM"/>
    </source>
</evidence>
<dbReference type="EMBL" id="JAFBMS010000005">
    <property type="protein sequence ID" value="KAG9352052.1"/>
    <property type="molecule type" value="Genomic_DNA"/>
</dbReference>
<comment type="caution">
    <text evidence="10">The sequence shown here is derived from an EMBL/GenBank/DDBJ whole genome shotgun (WGS) entry which is preliminary data.</text>
</comment>
<keyword evidence="5 8" id="KW-0812">Transmembrane</keyword>
<dbReference type="FunFam" id="3.40.50.2000:FF:000001">
    <property type="entry name" value="UDP-glucuronosyltransferase"/>
    <property type="match status" value="3"/>
</dbReference>
<comment type="similarity">
    <text evidence="2">Belongs to the UDP-glycosyltransferase family.</text>
</comment>
<dbReference type="CDD" id="cd03784">
    <property type="entry name" value="GT1_Gtf-like"/>
    <property type="match status" value="3"/>
</dbReference>
<feature type="chain" id="PRO_5035818694" description="UDP-glycosyltransferases domain-containing protein" evidence="9">
    <location>
        <begin position="28"/>
        <end position="1581"/>
    </location>
</feature>
<evidence type="ECO:0000256" key="2">
    <source>
        <dbReference type="ARBA" id="ARBA00009995"/>
    </source>
</evidence>
<sequence length="1581" mass="180594">MKPKTLCGIPVLLFMAPLMFIGSLCHGGKVLVFPLDGSHWVNMEILIKAMHARGHAVSVARTDKSWYIKEKSPYYTSITVPVTKGTDEEFVKEVVKAIFEIERGHSSLFQFFNLQMKIFSILIDVHAMAVEMAVNMITDQKLMKTIKESQYDMILTDPAWGSGILFAYHLQLPLVYNVRWITSGEGHFAIAPSPISYIPMMGSGLSDKMTFRERVKNMLFYSLELFQERFIVRPSYQAFCDQFFNPKVDFNNLVQAADLWLMRVDFVFEFPRPTMPNVIYMGGFQCKPAKPLPEDLEEFVQSSGEHGVILMSLGSLVSELPNDLADEIAAAFAQLPQKVIWRYKGDRPTTLGNNTRLVSWMPQNDLLGHRKTRAAVLHGGTNGVQEAIYHGVPVLGFPLFFDQYDNLFRLKERGGTRILSLGTLDRNIFLQALQEVLHDPSYRMNMQRLSRLHRDQPMKPLDRALFWIEFVMRNKGAAHLRTESYRMPWYSYHSVDVIGVLLAAVLLIILIIIAVISEALQSSDTLASRDKMKLNTLWSMTLLLFIGSLCHGGKVLVFPFEGSHWVNMEYLIKAIHARGHMLTVVRTDKSWYIKEKSPYYTSITVPATKGFDEEFVKEGLRFLLDLERGKSSMLNFFKMQLKIFSKMAEAHAMMVEAATNMITDQKLMKTIKESQYDMILTDPAWGTGILLAHHLQLPLVYNVRWITSGEGHFAIAPSPISYIPMMGSGLSDKMTFRERVKNMLFYILALYNDRFVIRPSYQAFCDKFYYPKVDFNNLVQAADLWLNRVDFVFEFPRPTMPNVVYMGGFQCKPAENLPEDLEEFVQSSGEHGVILMSLGSFVSELTNDLADEIAAAFAQLPQKVIWRYTGDRPTTLGNNTRLVSWMPQNDLLGHPKTRAAVLHGGTNGVQEAIYHGVPVLGFPLFFDQYDNLLRLKERGGTRILSLGTLDRNIFLQALQEVLHDPSYRMNMQRLSRLHRDQPMKPLDRALFWIEFVMRNKGAAHLRTESYRMPWYSYHSVDVIGVLLAAVLLIILIIIVVVRYLCCRVCCNRKRKMKHETSMFVHQEFCEKMHSADLLLITLLALTLPGVHGGKVLVFPVDGSHWVNMRILVEELHSRGHSVTVVRAAASWYIKEKSPHYTAITVHGAGGHNEEFFISLVSRLLQIQREGRSAWTRFSLDMELKERFSEMHKNTSEMVSQMLEDQELMQSLRDTQYDLVLADPAAGGGAVLAHYLGLPLVFNARWTVHGEAHIAIAPSPPSYVPYPIAELTDRMTFPQRVRNLLFYIFRPLLYKSTVSPHYSALCHRYFGPEVDYFELFQAADIWLMRVDFVFEFPRPTMPNVVYMGGFQCKPAKPLPEDLEEFVQSSGEHGVLIMSLGTLCSQLPHDLADEIAAAFAHLPQKVIWRYTGDRPTTLGNNTRLVSWMPQNDLLGHPKTRVFVSHGGTNGIYEAIYHGVPMLGLPLIFDQHDNLQRMKAKGAAKIVDIATLDRHIFLQALQEVLHGPSYRMNMQRLSRLHRDQPMKPLDRALFWIEFVMRNKGAAHLRTESYRMPWYSYHSVDVIGVLLAAVLLIILIIIVVV</sequence>
<evidence type="ECO:0000313" key="11">
    <source>
        <dbReference type="Proteomes" id="UP000824540"/>
    </source>
</evidence>
<dbReference type="Pfam" id="PF00201">
    <property type="entry name" value="UDPGT"/>
    <property type="match status" value="3"/>
</dbReference>
<dbReference type="PANTHER" id="PTHR48043">
    <property type="entry name" value="EG:EG0003.4 PROTEIN-RELATED"/>
    <property type="match status" value="1"/>
</dbReference>
<dbReference type="PANTHER" id="PTHR48043:SF52">
    <property type="entry name" value="UDP GLUCURONOSYLTRANSFERASE 5 FAMILY POLYPEPTIDE B1-RELATED"/>
    <property type="match status" value="1"/>
</dbReference>
<evidence type="ECO:0000256" key="6">
    <source>
        <dbReference type="ARBA" id="ARBA00022989"/>
    </source>
</evidence>